<dbReference type="Gene3D" id="1.10.20.10">
    <property type="entry name" value="Histone, subunit A"/>
    <property type="match status" value="1"/>
</dbReference>
<comment type="function">
    <text evidence="3">Part of the NCT transcriptional regulatory complex that acts as a key regulator of ergosterol biosynthesis and the azole exporter cdr1B. The NCT complex binds the promoters of genes linked to azole susceptibility, and especially represses the expression of cdr1B transporter.</text>
</comment>
<feature type="region of interest" description="Disordered" evidence="8">
    <location>
        <begin position="1"/>
        <end position="33"/>
    </location>
</feature>
<dbReference type="STRING" id="1182541.W9Y2K4"/>
<gene>
    <name evidence="10" type="ORF">A1O1_07079</name>
</gene>
<comment type="caution">
    <text evidence="10">The sequence shown here is derived from an EMBL/GenBank/DDBJ whole genome shotgun (WGS) entry which is preliminary data.</text>
</comment>
<protein>
    <recommendedName>
        <fullName evidence="6">NCT transcriptional regulatory complex subunit A</fullName>
    </recommendedName>
    <alternativeName>
        <fullName evidence="7">Negative cofactor 2 AB</fullName>
    </alternativeName>
</protein>
<evidence type="ECO:0000259" key="9">
    <source>
        <dbReference type="Pfam" id="PF00808"/>
    </source>
</evidence>
<dbReference type="OrthoDB" id="653904at2759"/>
<comment type="subunit">
    <text evidence="5">Forms the NCT transcriptional regulatory complex with nctB and mot1.</text>
</comment>
<dbReference type="AlphaFoldDB" id="W9Y2K4"/>
<evidence type="ECO:0000256" key="2">
    <source>
        <dbReference type="ARBA" id="ARBA00023242"/>
    </source>
</evidence>
<comment type="subcellular location">
    <subcellularLocation>
        <location evidence="1">Nucleus</location>
    </subcellularLocation>
</comment>
<name>W9Y2K4_9EURO</name>
<feature type="compositionally biased region" description="Basic and acidic residues" evidence="8">
    <location>
        <begin position="139"/>
        <end position="153"/>
    </location>
</feature>
<evidence type="ECO:0000256" key="6">
    <source>
        <dbReference type="ARBA" id="ARBA00072430"/>
    </source>
</evidence>
<dbReference type="PANTHER" id="PTHR10252:SF5">
    <property type="entry name" value="DR1-ASSOCIATED COREPRESSOR"/>
    <property type="match status" value="1"/>
</dbReference>
<comment type="similarity">
    <text evidence="4">Belongs to the NC2 alpha/DRAP1 family.</text>
</comment>
<dbReference type="InterPro" id="IPR003958">
    <property type="entry name" value="CBFA_NFYB_domain"/>
</dbReference>
<dbReference type="EMBL" id="AMWN01000006">
    <property type="protein sequence ID" value="EXJ83456.1"/>
    <property type="molecule type" value="Genomic_DNA"/>
</dbReference>
<evidence type="ECO:0000256" key="1">
    <source>
        <dbReference type="ARBA" id="ARBA00004123"/>
    </source>
</evidence>
<sequence length="179" mass="19579">MARTRQRKAAEDVGPDFNPNHQANDAQTIKHEQLQPPQPLTSVVAQDPSHGIEVKTKFPVARIKRIMQADEDVGKVAQATPTAVSKALELFMISLVTKGASEARANGSKRVTAQHLKVALMKDSQFDFLTEICESVPDEGSKKGRAKSEAKSEDSDEDIAPKRKGKSKKRKASSDDDTE</sequence>
<dbReference type="HOGENOM" id="CLU_045277_6_3_1"/>
<dbReference type="Proteomes" id="UP000019484">
    <property type="component" value="Unassembled WGS sequence"/>
</dbReference>
<dbReference type="GO" id="GO:0046982">
    <property type="term" value="F:protein heterodimerization activity"/>
    <property type="evidence" value="ECO:0007669"/>
    <property type="project" value="InterPro"/>
</dbReference>
<dbReference type="Pfam" id="PF00808">
    <property type="entry name" value="CBFD_NFYB_HMF"/>
    <property type="match status" value="1"/>
</dbReference>
<dbReference type="CDD" id="cd22906">
    <property type="entry name" value="HFD_DRAP1"/>
    <property type="match status" value="1"/>
</dbReference>
<dbReference type="GO" id="GO:0017054">
    <property type="term" value="C:negative cofactor 2 complex"/>
    <property type="evidence" value="ECO:0007669"/>
    <property type="project" value="TreeGrafter"/>
</dbReference>
<organism evidence="10 11">
    <name type="scientific">Capronia coronata CBS 617.96</name>
    <dbReference type="NCBI Taxonomy" id="1182541"/>
    <lineage>
        <taxon>Eukaryota</taxon>
        <taxon>Fungi</taxon>
        <taxon>Dikarya</taxon>
        <taxon>Ascomycota</taxon>
        <taxon>Pezizomycotina</taxon>
        <taxon>Eurotiomycetes</taxon>
        <taxon>Chaetothyriomycetidae</taxon>
        <taxon>Chaetothyriales</taxon>
        <taxon>Herpotrichiellaceae</taxon>
        <taxon>Capronia</taxon>
    </lineage>
</organism>
<dbReference type="eggNOG" id="KOG1659">
    <property type="taxonomic scope" value="Eukaryota"/>
</dbReference>
<evidence type="ECO:0000256" key="5">
    <source>
        <dbReference type="ARBA" id="ARBA00065307"/>
    </source>
</evidence>
<evidence type="ECO:0000256" key="7">
    <source>
        <dbReference type="ARBA" id="ARBA00075891"/>
    </source>
</evidence>
<reference evidence="10 11" key="1">
    <citation type="submission" date="2013-03" db="EMBL/GenBank/DDBJ databases">
        <title>The Genome Sequence of Capronia coronata CBS 617.96.</title>
        <authorList>
            <consortium name="The Broad Institute Genomics Platform"/>
            <person name="Cuomo C."/>
            <person name="de Hoog S."/>
            <person name="Gorbushina A."/>
            <person name="Walker B."/>
            <person name="Young S.K."/>
            <person name="Zeng Q."/>
            <person name="Gargeya S."/>
            <person name="Fitzgerald M."/>
            <person name="Haas B."/>
            <person name="Abouelleil A."/>
            <person name="Allen A.W."/>
            <person name="Alvarado L."/>
            <person name="Arachchi H.M."/>
            <person name="Berlin A.M."/>
            <person name="Chapman S.B."/>
            <person name="Gainer-Dewar J."/>
            <person name="Goldberg J."/>
            <person name="Griggs A."/>
            <person name="Gujja S."/>
            <person name="Hansen M."/>
            <person name="Howarth C."/>
            <person name="Imamovic A."/>
            <person name="Ireland A."/>
            <person name="Larimer J."/>
            <person name="McCowan C."/>
            <person name="Murphy C."/>
            <person name="Pearson M."/>
            <person name="Poon T.W."/>
            <person name="Priest M."/>
            <person name="Roberts A."/>
            <person name="Saif S."/>
            <person name="Shea T."/>
            <person name="Sisk P."/>
            <person name="Sykes S."/>
            <person name="Wortman J."/>
            <person name="Nusbaum C."/>
            <person name="Birren B."/>
        </authorList>
    </citation>
    <scope>NUCLEOTIDE SEQUENCE [LARGE SCALE GENOMIC DNA]</scope>
    <source>
        <strain evidence="10 11">CBS 617.96</strain>
    </source>
</reference>
<evidence type="ECO:0000256" key="3">
    <source>
        <dbReference type="ARBA" id="ARBA00053814"/>
    </source>
</evidence>
<evidence type="ECO:0000313" key="11">
    <source>
        <dbReference type="Proteomes" id="UP000019484"/>
    </source>
</evidence>
<dbReference type="GO" id="GO:0001046">
    <property type="term" value="F:core promoter sequence-specific DNA binding"/>
    <property type="evidence" value="ECO:0007669"/>
    <property type="project" value="TreeGrafter"/>
</dbReference>
<evidence type="ECO:0000256" key="4">
    <source>
        <dbReference type="ARBA" id="ARBA00061393"/>
    </source>
</evidence>
<keyword evidence="11" id="KW-1185">Reference proteome</keyword>
<accession>W9Y2K4</accession>
<dbReference type="InterPro" id="IPR050568">
    <property type="entry name" value="Transcr_DNA_Rep_Reg"/>
</dbReference>
<evidence type="ECO:0000313" key="10">
    <source>
        <dbReference type="EMBL" id="EXJ83456.1"/>
    </source>
</evidence>
<dbReference type="SUPFAM" id="SSF47113">
    <property type="entry name" value="Histone-fold"/>
    <property type="match status" value="1"/>
</dbReference>
<dbReference type="FunFam" id="1.10.20.10:FF:000036">
    <property type="entry name" value="CBF/NF-Y family transcription factor"/>
    <property type="match status" value="1"/>
</dbReference>
<dbReference type="GO" id="GO:0016251">
    <property type="term" value="F:RNA polymerase II general transcription initiation factor activity"/>
    <property type="evidence" value="ECO:0007669"/>
    <property type="project" value="TreeGrafter"/>
</dbReference>
<dbReference type="PANTHER" id="PTHR10252">
    <property type="entry name" value="HISTONE-LIKE TRANSCRIPTION FACTOR CCAAT-RELATED"/>
    <property type="match status" value="1"/>
</dbReference>
<feature type="domain" description="Transcription factor CBF/NF-Y/archaeal histone" evidence="9">
    <location>
        <begin position="57"/>
        <end position="120"/>
    </location>
</feature>
<dbReference type="RefSeq" id="XP_007726142.1">
    <property type="nucleotide sequence ID" value="XM_007727952.1"/>
</dbReference>
<proteinExistence type="inferred from homology"/>
<keyword evidence="2" id="KW-0539">Nucleus</keyword>
<feature type="region of interest" description="Disordered" evidence="8">
    <location>
        <begin position="137"/>
        <end position="179"/>
    </location>
</feature>
<feature type="compositionally biased region" description="Basic residues" evidence="8">
    <location>
        <begin position="162"/>
        <end position="171"/>
    </location>
</feature>
<dbReference type="InterPro" id="IPR009072">
    <property type="entry name" value="Histone-fold"/>
</dbReference>
<evidence type="ECO:0000256" key="8">
    <source>
        <dbReference type="SAM" id="MobiDB-lite"/>
    </source>
</evidence>
<dbReference type="GeneID" id="19161941"/>